<feature type="domain" description="OB" evidence="3">
    <location>
        <begin position="35"/>
        <end position="111"/>
    </location>
</feature>
<dbReference type="PANTHER" id="PTHR22594">
    <property type="entry name" value="ASPARTYL/LYSYL-TRNA SYNTHETASE"/>
    <property type="match status" value="1"/>
</dbReference>
<dbReference type="Pfam" id="PF01336">
    <property type="entry name" value="tRNA_anti-codon"/>
    <property type="match status" value="1"/>
</dbReference>
<evidence type="ECO:0000256" key="1">
    <source>
        <dbReference type="ARBA" id="ARBA00022917"/>
    </source>
</evidence>
<proteinExistence type="predicted"/>
<evidence type="ECO:0000259" key="3">
    <source>
        <dbReference type="Pfam" id="PF01336"/>
    </source>
</evidence>
<dbReference type="PANTHER" id="PTHR22594:SF34">
    <property type="entry name" value="ASPARAGINE--TRNA LIGASE, MITOCHONDRIAL-RELATED"/>
    <property type="match status" value="1"/>
</dbReference>
<dbReference type="SUPFAM" id="SSF50249">
    <property type="entry name" value="Nucleic acid-binding proteins"/>
    <property type="match status" value="1"/>
</dbReference>
<dbReference type="Gene3D" id="2.40.50.140">
    <property type="entry name" value="Nucleic acid-binding proteins"/>
    <property type="match status" value="1"/>
</dbReference>
<dbReference type="InterPro" id="IPR012340">
    <property type="entry name" value="NA-bd_OB-fold"/>
</dbReference>
<accession>K2GAE0</accession>
<dbReference type="AlphaFoldDB" id="K2GAE0"/>
<protein>
    <submittedName>
        <fullName evidence="4">Asparaginyl-tRNA synthetase</fullName>
        <ecNumber evidence="4">6.1.1.22</ecNumber>
    </submittedName>
</protein>
<dbReference type="GO" id="GO:0004816">
    <property type="term" value="F:asparagine-tRNA ligase activity"/>
    <property type="evidence" value="ECO:0007669"/>
    <property type="project" value="UniProtKB-EC"/>
</dbReference>
<evidence type="ECO:0000256" key="2">
    <source>
        <dbReference type="ARBA" id="ARBA00023146"/>
    </source>
</evidence>
<dbReference type="GO" id="GO:0003676">
    <property type="term" value="F:nucleic acid binding"/>
    <property type="evidence" value="ECO:0007669"/>
    <property type="project" value="InterPro"/>
</dbReference>
<dbReference type="GO" id="GO:0005524">
    <property type="term" value="F:ATP binding"/>
    <property type="evidence" value="ECO:0007669"/>
    <property type="project" value="UniProtKB-KW"/>
</dbReference>
<comment type="caution">
    <text evidence="4">The sequence shown here is derived from an EMBL/GenBank/DDBJ whole genome shotgun (WGS) entry which is preliminary data.</text>
</comment>
<evidence type="ECO:0000313" key="4">
    <source>
        <dbReference type="EMBL" id="EKE27094.1"/>
    </source>
</evidence>
<feature type="non-terminal residue" evidence="4">
    <location>
        <position position="133"/>
    </location>
</feature>
<dbReference type="EMBL" id="AMFJ01000562">
    <property type="protein sequence ID" value="EKE27094.1"/>
    <property type="molecule type" value="Genomic_DNA"/>
</dbReference>
<keyword evidence="2 4" id="KW-0030">Aminoacyl-tRNA synthetase</keyword>
<dbReference type="InterPro" id="IPR004365">
    <property type="entry name" value="NA-bd_OB_tRNA"/>
</dbReference>
<organism evidence="4">
    <name type="scientific">uncultured bacterium</name>
    <name type="common">gcode 4</name>
    <dbReference type="NCBI Taxonomy" id="1234023"/>
    <lineage>
        <taxon>Bacteria</taxon>
        <taxon>environmental samples</taxon>
    </lineage>
</organism>
<name>K2GAE0_9BACT</name>
<sequence length="133" mass="15232">MIDSIINMEVQQNMKNILVRDLFKNSAEYDGKEIQVSGWIRTSRASKTFGFIELNDGTYFKNVQVVFEETLANFDDIAKLSIASAIIIKGVFELTPDAKQPFEIKASEIVVEGYSTPDYPLQKKRHTMEYLRT</sequence>
<gene>
    <name evidence="4" type="primary">asnC</name>
    <name evidence="4" type="ORF">ACD_4C00046G0002</name>
</gene>
<keyword evidence="4" id="KW-0436">Ligase</keyword>
<dbReference type="CDD" id="cd04318">
    <property type="entry name" value="EcAsnRS_like_N"/>
    <property type="match status" value="1"/>
</dbReference>
<dbReference type="GO" id="GO:0006421">
    <property type="term" value="P:asparaginyl-tRNA aminoacylation"/>
    <property type="evidence" value="ECO:0007669"/>
    <property type="project" value="TreeGrafter"/>
</dbReference>
<keyword evidence="1" id="KW-0648">Protein biosynthesis</keyword>
<dbReference type="EC" id="6.1.1.22" evidence="4"/>
<reference evidence="4" key="1">
    <citation type="journal article" date="2012" name="Science">
        <title>Fermentation, hydrogen, and sulfur metabolism in multiple uncultivated bacterial phyla.</title>
        <authorList>
            <person name="Wrighton K.C."/>
            <person name="Thomas B.C."/>
            <person name="Sharon I."/>
            <person name="Miller C.S."/>
            <person name="Castelle C.J."/>
            <person name="VerBerkmoes N.C."/>
            <person name="Wilkins M.J."/>
            <person name="Hettich R.L."/>
            <person name="Lipton M.S."/>
            <person name="Williams K.H."/>
            <person name="Long P.E."/>
            <person name="Banfield J.F."/>
        </authorList>
    </citation>
    <scope>NUCLEOTIDE SEQUENCE [LARGE SCALE GENOMIC DNA]</scope>
</reference>